<reference evidence="2" key="2">
    <citation type="submission" date="2015-01" db="EMBL/GenBank/DDBJ databases">
        <title>Evolutionary Origins and Diversification of the Mycorrhizal Mutualists.</title>
        <authorList>
            <consortium name="DOE Joint Genome Institute"/>
            <consortium name="Mycorrhizal Genomics Consortium"/>
            <person name="Kohler A."/>
            <person name="Kuo A."/>
            <person name="Nagy L.G."/>
            <person name="Floudas D."/>
            <person name="Copeland A."/>
            <person name="Barry K.W."/>
            <person name="Cichocki N."/>
            <person name="Veneault-Fourrey C."/>
            <person name="LaButti K."/>
            <person name="Lindquist E.A."/>
            <person name="Lipzen A."/>
            <person name="Lundell T."/>
            <person name="Morin E."/>
            <person name="Murat C."/>
            <person name="Riley R."/>
            <person name="Ohm R."/>
            <person name="Sun H."/>
            <person name="Tunlid A."/>
            <person name="Henrissat B."/>
            <person name="Grigoriev I.V."/>
            <person name="Hibbett D.S."/>
            <person name="Martin F."/>
        </authorList>
    </citation>
    <scope>NUCLEOTIDE SEQUENCE [LARGE SCALE GENOMIC DNA]</scope>
    <source>
        <strain evidence="2">MUT 4182</strain>
    </source>
</reference>
<reference evidence="1 2" key="1">
    <citation type="submission" date="2014-04" db="EMBL/GenBank/DDBJ databases">
        <authorList>
            <consortium name="DOE Joint Genome Institute"/>
            <person name="Kuo A."/>
            <person name="Girlanda M."/>
            <person name="Perotto S."/>
            <person name="Kohler A."/>
            <person name="Nagy L.G."/>
            <person name="Floudas D."/>
            <person name="Copeland A."/>
            <person name="Barry K.W."/>
            <person name="Cichocki N."/>
            <person name="Veneault-Fourrey C."/>
            <person name="LaButti K."/>
            <person name="Lindquist E.A."/>
            <person name="Lipzen A."/>
            <person name="Lundell T."/>
            <person name="Morin E."/>
            <person name="Murat C."/>
            <person name="Sun H."/>
            <person name="Tunlid A."/>
            <person name="Henrissat B."/>
            <person name="Grigoriev I.V."/>
            <person name="Hibbett D.S."/>
            <person name="Martin F."/>
            <person name="Nordberg H.P."/>
            <person name="Cantor M.N."/>
            <person name="Hua S.X."/>
        </authorList>
    </citation>
    <scope>NUCLEOTIDE SEQUENCE [LARGE SCALE GENOMIC DNA]</scope>
    <source>
        <strain evidence="1 2">MUT 4182</strain>
    </source>
</reference>
<sequence length="61" mass="6858">MLAGGRNVDTVPPPLTSLSFLDHQAINETGFHDVHDAIYGTRECPRTSSRRRIRETHKVLS</sequence>
<evidence type="ECO:0000313" key="1">
    <source>
        <dbReference type="EMBL" id="KIO15459.1"/>
    </source>
</evidence>
<name>A0A0C3Q0H7_9AGAM</name>
<dbReference type="AlphaFoldDB" id="A0A0C3Q0H7"/>
<dbReference type="Proteomes" id="UP000054248">
    <property type="component" value="Unassembled WGS sequence"/>
</dbReference>
<dbReference type="EMBL" id="KN824056">
    <property type="protein sequence ID" value="KIO15459.1"/>
    <property type="molecule type" value="Genomic_DNA"/>
</dbReference>
<dbReference type="HOGENOM" id="CLU_2924403_0_0_1"/>
<accession>A0A0C3Q0H7</accession>
<gene>
    <name evidence="1" type="ORF">M407DRAFT_34964</name>
</gene>
<proteinExistence type="predicted"/>
<evidence type="ECO:0000313" key="2">
    <source>
        <dbReference type="Proteomes" id="UP000054248"/>
    </source>
</evidence>
<protein>
    <submittedName>
        <fullName evidence="1">Uncharacterized protein</fullName>
    </submittedName>
</protein>
<organism evidence="1 2">
    <name type="scientific">Tulasnella calospora MUT 4182</name>
    <dbReference type="NCBI Taxonomy" id="1051891"/>
    <lineage>
        <taxon>Eukaryota</taxon>
        <taxon>Fungi</taxon>
        <taxon>Dikarya</taxon>
        <taxon>Basidiomycota</taxon>
        <taxon>Agaricomycotina</taxon>
        <taxon>Agaricomycetes</taxon>
        <taxon>Cantharellales</taxon>
        <taxon>Tulasnellaceae</taxon>
        <taxon>Tulasnella</taxon>
    </lineage>
</organism>
<keyword evidence="2" id="KW-1185">Reference proteome</keyword>